<name>A0A1H8EN55_9BACI</name>
<dbReference type="AlphaFoldDB" id="A0A1H8EN55"/>
<keyword evidence="7 9" id="KW-0120">Carbon dioxide fixation</keyword>
<evidence type="ECO:0000256" key="4">
    <source>
        <dbReference type="ARBA" id="ARBA00022419"/>
    </source>
</evidence>
<evidence type="ECO:0000256" key="2">
    <source>
        <dbReference type="ARBA" id="ARBA00008346"/>
    </source>
</evidence>
<dbReference type="PANTHER" id="PTHR30523">
    <property type="entry name" value="PHOSPHOENOLPYRUVATE CARBOXYLASE"/>
    <property type="match status" value="1"/>
</dbReference>
<reference evidence="11" key="1">
    <citation type="submission" date="2016-10" db="EMBL/GenBank/DDBJ databases">
        <authorList>
            <person name="Varghese N."/>
            <person name="Submissions S."/>
        </authorList>
    </citation>
    <scope>NUCLEOTIDE SEQUENCE [LARGE SCALE GENOMIC DNA]</scope>
    <source>
        <strain evidence="11">B48,IBRC-M 10115,DSM 25386,CECT 8001</strain>
    </source>
</reference>
<sequence length="920" mass="106085">MTTGLMVNDSSLPLRRDVKMLGAMLGEILVYHGGNELLDKVEKIRIMCKDLRSEYKTEVYEKLKQEIAKLDGPMRKHVIRAFAVYFHLINIAEQNHRIRRRREYQLQTDTNAQPGSIEHAVQSLKDNQISSDLIQNVLNKISLELVITAHPTEATKRSILELQKRIADILKTLDNPLLSKKERKKLKESLFNEMMALWQTDEIRHRKPTVIDEVRNGLYYFDQTLFDVLPEIHQEVEESLEEHYPDQEWNVPNFLRFGSWIGGDRDGNPHVTPDVTWETLNKQKRLVLKKYKNVLVELMKRFSHSTARVQVSTELLESLPSDEAAYLKEDRRWPIVNEVYRRKFAVIIQRLKEVGESEVGYKSSEELLDDLRMIKRSVYQHHPTNHELKKLQKLIRQVQLFGFHLATLDIRNHSGEHESAITEILRKARVADNYQNLSEEEKVKVLQSILEDPRSLLLLHEDYSKETQQMLDVFTLIKKAHKEFGKRSISVYLISMTQSPSDILEVLVLAKEAGIYRLHADGSVESDLNVAPLLETIDDLTAGRNIMETLFQMPLYREHLLALNNQQEIMLGYSDGSKDGGTLTANWKLYKAQVEIQEMAKNYQIGLKFFHGRGGSLGRGGGPLHRSLMSQPLETLGEGIKITEQGEVLSSRYLIEDIAYRSLEQATSTLLRAAAHVLNESEQAHHRDARWVEAIEKMTEVSLRKYQDLVFADPDFITYFNEATPLHEIGELNIGSRPMSRKNSAQFENLRAIPWVFAWTQSRQLLPGWYAAGSGLESFAGQSEDNLKLLQEMYQEWPFFRSTVDNLQMALMKADLTTAKEYSELVTDKNVAERIFSNIVEEYNRTKEILLKIVEDEELLDHTPNIKESVHRRNPYVDPLNFIQVELIKEIRDAQEPDEELVTQVLLTISGVAAGLRNTG</sequence>
<evidence type="ECO:0000256" key="1">
    <source>
        <dbReference type="ARBA" id="ARBA00003670"/>
    </source>
</evidence>
<evidence type="ECO:0000256" key="7">
    <source>
        <dbReference type="ARBA" id="ARBA00023300"/>
    </source>
</evidence>
<comment type="cofactor">
    <cofactor evidence="9">
        <name>Mg(2+)</name>
        <dbReference type="ChEBI" id="CHEBI:18420"/>
    </cofactor>
</comment>
<dbReference type="Pfam" id="PF00311">
    <property type="entry name" value="PEPcase"/>
    <property type="match status" value="1"/>
</dbReference>
<keyword evidence="6 9" id="KW-0456">Lyase</keyword>
<accession>A0A1H8EN55</accession>
<comment type="subunit">
    <text evidence="9">Homotetramer.</text>
</comment>
<keyword evidence="11" id="KW-1185">Reference proteome</keyword>
<dbReference type="EC" id="4.1.1.31" evidence="3 9"/>
<proteinExistence type="inferred from homology"/>
<evidence type="ECO:0000313" key="10">
    <source>
        <dbReference type="EMBL" id="SEN20228.1"/>
    </source>
</evidence>
<dbReference type="EMBL" id="FOBW01000010">
    <property type="protein sequence ID" value="SEN20228.1"/>
    <property type="molecule type" value="Genomic_DNA"/>
</dbReference>
<comment type="catalytic activity">
    <reaction evidence="8 9">
        <text>oxaloacetate + phosphate = phosphoenolpyruvate + hydrogencarbonate</text>
        <dbReference type="Rhea" id="RHEA:28370"/>
        <dbReference type="ChEBI" id="CHEBI:16452"/>
        <dbReference type="ChEBI" id="CHEBI:17544"/>
        <dbReference type="ChEBI" id="CHEBI:43474"/>
        <dbReference type="ChEBI" id="CHEBI:58702"/>
        <dbReference type="EC" id="4.1.1.31"/>
    </reaction>
</comment>
<comment type="similarity">
    <text evidence="2 9">Belongs to the PEPCase type 1 family.</text>
</comment>
<dbReference type="Proteomes" id="UP000198553">
    <property type="component" value="Unassembled WGS sequence"/>
</dbReference>
<feature type="active site" evidence="9">
    <location>
        <position position="150"/>
    </location>
</feature>
<evidence type="ECO:0000256" key="6">
    <source>
        <dbReference type="ARBA" id="ARBA00023239"/>
    </source>
</evidence>
<comment type="function">
    <text evidence="1 9">Forms oxaloacetate, a four-carbon dicarboxylic acid source for the tricarboxylic acid cycle.</text>
</comment>
<gene>
    <name evidence="9" type="primary">ppc</name>
    <name evidence="10" type="ORF">SAMN05192533_11022</name>
</gene>
<evidence type="ECO:0000256" key="8">
    <source>
        <dbReference type="ARBA" id="ARBA00048995"/>
    </source>
</evidence>
<dbReference type="GO" id="GO:0006099">
    <property type="term" value="P:tricarboxylic acid cycle"/>
    <property type="evidence" value="ECO:0007669"/>
    <property type="project" value="InterPro"/>
</dbReference>
<dbReference type="STRING" id="930146.SAMN05192533_11022"/>
<feature type="active site" evidence="9">
    <location>
        <position position="578"/>
    </location>
</feature>
<dbReference type="RefSeq" id="WP_090746948.1">
    <property type="nucleotide sequence ID" value="NZ_FOBW01000010.1"/>
</dbReference>
<dbReference type="InterPro" id="IPR015813">
    <property type="entry name" value="Pyrv/PenolPyrv_kinase-like_dom"/>
</dbReference>
<protein>
    <recommendedName>
        <fullName evidence="4 9">Phosphoenolpyruvate carboxylase</fullName>
        <shortName evidence="9">PEPC</shortName>
        <shortName evidence="9">PEPCase</shortName>
        <ecNumber evidence="3 9">4.1.1.31</ecNumber>
    </recommendedName>
</protein>
<dbReference type="GO" id="GO:0006107">
    <property type="term" value="P:oxaloacetate metabolic process"/>
    <property type="evidence" value="ECO:0007669"/>
    <property type="project" value="UniProtKB-UniRule"/>
</dbReference>
<dbReference type="GO" id="GO:0008964">
    <property type="term" value="F:phosphoenolpyruvate carboxylase activity"/>
    <property type="evidence" value="ECO:0007669"/>
    <property type="project" value="UniProtKB-UniRule"/>
</dbReference>
<keyword evidence="5 9" id="KW-0460">Magnesium</keyword>
<organism evidence="10 11">
    <name type="scientific">Mesobacillus persicus</name>
    <dbReference type="NCBI Taxonomy" id="930146"/>
    <lineage>
        <taxon>Bacteria</taxon>
        <taxon>Bacillati</taxon>
        <taxon>Bacillota</taxon>
        <taxon>Bacilli</taxon>
        <taxon>Bacillales</taxon>
        <taxon>Bacillaceae</taxon>
        <taxon>Mesobacillus</taxon>
    </lineage>
</organism>
<evidence type="ECO:0000256" key="9">
    <source>
        <dbReference type="HAMAP-Rule" id="MF_00595"/>
    </source>
</evidence>
<evidence type="ECO:0000256" key="5">
    <source>
        <dbReference type="ARBA" id="ARBA00022842"/>
    </source>
</evidence>
<dbReference type="NCBIfam" id="NF000584">
    <property type="entry name" value="PRK00009.1"/>
    <property type="match status" value="1"/>
</dbReference>
<dbReference type="InterPro" id="IPR021135">
    <property type="entry name" value="PEP_COase"/>
</dbReference>
<dbReference type="PRINTS" id="PR00150">
    <property type="entry name" value="PEPCARBXLASE"/>
</dbReference>
<evidence type="ECO:0000256" key="3">
    <source>
        <dbReference type="ARBA" id="ARBA00012305"/>
    </source>
</evidence>
<dbReference type="PANTHER" id="PTHR30523:SF6">
    <property type="entry name" value="PHOSPHOENOLPYRUVATE CARBOXYLASE"/>
    <property type="match status" value="1"/>
</dbReference>
<dbReference type="Gene3D" id="1.20.1440.90">
    <property type="entry name" value="Phosphoenolpyruvate/pyruvate domain"/>
    <property type="match status" value="1"/>
</dbReference>
<dbReference type="GO" id="GO:0000287">
    <property type="term" value="F:magnesium ion binding"/>
    <property type="evidence" value="ECO:0007669"/>
    <property type="project" value="UniProtKB-UniRule"/>
</dbReference>
<dbReference type="SUPFAM" id="SSF51621">
    <property type="entry name" value="Phosphoenolpyruvate/pyruvate domain"/>
    <property type="match status" value="1"/>
</dbReference>
<dbReference type="HAMAP" id="MF_00595">
    <property type="entry name" value="PEPcase_type1"/>
    <property type="match status" value="1"/>
</dbReference>
<evidence type="ECO:0000313" key="11">
    <source>
        <dbReference type="Proteomes" id="UP000198553"/>
    </source>
</evidence>
<dbReference type="InterPro" id="IPR022805">
    <property type="entry name" value="PEP_COase_bac/pln-type"/>
</dbReference>
<dbReference type="GO" id="GO:0015977">
    <property type="term" value="P:carbon fixation"/>
    <property type="evidence" value="ECO:0007669"/>
    <property type="project" value="UniProtKB-UniRule"/>
</dbReference>
<keyword evidence="10" id="KW-0670">Pyruvate</keyword>
<dbReference type="GO" id="GO:0005829">
    <property type="term" value="C:cytosol"/>
    <property type="evidence" value="ECO:0007669"/>
    <property type="project" value="TreeGrafter"/>
</dbReference>
<dbReference type="OrthoDB" id="9768133at2"/>